<proteinExistence type="predicted"/>
<gene>
    <name evidence="2" type="ORF">PEPS_08190</name>
</gene>
<keyword evidence="3" id="KW-1185">Reference proteome</keyword>
<accession>A0ABM7VC76</accession>
<organism evidence="2 3">
    <name type="scientific">Persicobacter psychrovividus</name>
    <dbReference type="NCBI Taxonomy" id="387638"/>
    <lineage>
        <taxon>Bacteria</taxon>
        <taxon>Pseudomonadati</taxon>
        <taxon>Bacteroidota</taxon>
        <taxon>Cytophagia</taxon>
        <taxon>Cytophagales</taxon>
        <taxon>Persicobacteraceae</taxon>
        <taxon>Persicobacter</taxon>
    </lineage>
</organism>
<name>A0ABM7VC76_9BACT</name>
<dbReference type="InterPro" id="IPR036515">
    <property type="entry name" value="Transposase_17_sf"/>
</dbReference>
<dbReference type="InterPro" id="IPR052715">
    <property type="entry name" value="RAYT_transposase"/>
</dbReference>
<dbReference type="PANTHER" id="PTHR36966:SF1">
    <property type="entry name" value="REP-ASSOCIATED TYROSINE TRANSPOSASE"/>
    <property type="match status" value="1"/>
</dbReference>
<dbReference type="Gene3D" id="3.30.70.1290">
    <property type="entry name" value="Transposase IS200-like"/>
    <property type="match status" value="1"/>
</dbReference>
<dbReference type="SMART" id="SM01321">
    <property type="entry name" value="Y1_Tnp"/>
    <property type="match status" value="1"/>
</dbReference>
<dbReference type="RefSeq" id="WP_338397727.1">
    <property type="nucleotide sequence ID" value="NZ_AP025292.1"/>
</dbReference>
<sequence length="171" mass="20756">MNRDTSQIGHRKSLRLKGFDYSNQGLYFVTINTNKHHSLFGKIQNEKMVLNSAGIMVERWYFELENKFESIKCLSMVVMPNHFHCIIQIIDYPHINKKATLGRVIQWFKTMTTNEYIRRVKGLGWTPFDKKLWHWNYWEHIIRNDQAFDEIENYILTNPTRWESDRFYCKE</sequence>
<dbReference type="PANTHER" id="PTHR36966">
    <property type="entry name" value="REP-ASSOCIATED TYROSINE TRANSPOSASE"/>
    <property type="match status" value="1"/>
</dbReference>
<feature type="domain" description="Transposase IS200-like" evidence="1">
    <location>
        <begin position="22"/>
        <end position="158"/>
    </location>
</feature>
<dbReference type="EMBL" id="AP025292">
    <property type="protein sequence ID" value="BDC98538.1"/>
    <property type="molecule type" value="Genomic_DNA"/>
</dbReference>
<evidence type="ECO:0000313" key="3">
    <source>
        <dbReference type="Proteomes" id="UP001354989"/>
    </source>
</evidence>
<dbReference type="SUPFAM" id="SSF143422">
    <property type="entry name" value="Transposase IS200-like"/>
    <property type="match status" value="1"/>
</dbReference>
<reference evidence="2 3" key="1">
    <citation type="submission" date="2021-12" db="EMBL/GenBank/DDBJ databases">
        <title>Genome sequencing of bacteria with rrn-lacking chromosome and rrn-plasmid.</title>
        <authorList>
            <person name="Anda M."/>
            <person name="Iwasaki W."/>
        </authorList>
    </citation>
    <scope>NUCLEOTIDE SEQUENCE [LARGE SCALE GENOMIC DNA]</scope>
    <source>
        <strain evidence="2 3">NBRC 101262</strain>
    </source>
</reference>
<protein>
    <recommendedName>
        <fullName evidence="1">Transposase IS200-like domain-containing protein</fullName>
    </recommendedName>
</protein>
<dbReference type="InterPro" id="IPR002686">
    <property type="entry name" value="Transposase_17"/>
</dbReference>
<dbReference type="Pfam" id="PF01797">
    <property type="entry name" value="Y1_Tnp"/>
    <property type="match status" value="1"/>
</dbReference>
<evidence type="ECO:0000313" key="2">
    <source>
        <dbReference type="EMBL" id="BDC98538.1"/>
    </source>
</evidence>
<evidence type="ECO:0000259" key="1">
    <source>
        <dbReference type="SMART" id="SM01321"/>
    </source>
</evidence>
<dbReference type="Proteomes" id="UP001354989">
    <property type="component" value="Chromosome"/>
</dbReference>